<dbReference type="OMA" id="KCHTSEY"/>
<evidence type="ECO:0000313" key="6">
    <source>
        <dbReference type="Proteomes" id="UP000694392"/>
    </source>
</evidence>
<keyword evidence="1" id="KW-0391">Immunity</keyword>
<dbReference type="Proteomes" id="UP000694392">
    <property type="component" value="Unplaced"/>
</dbReference>
<evidence type="ECO:0000256" key="2">
    <source>
        <dbReference type="ARBA" id="ARBA00023130"/>
    </source>
</evidence>
<evidence type="ECO:0000256" key="3">
    <source>
        <dbReference type="ARBA" id="ARBA00043265"/>
    </source>
</evidence>
<dbReference type="SUPFAM" id="SSF48726">
    <property type="entry name" value="Immunoglobulin"/>
    <property type="match status" value="1"/>
</dbReference>
<sequence>DIVLTQTPESLTVSPGDTVTIRCKASQSLAWTSYHLLAWYHQKPGQTPKLLIYDASTLQSGVPARFSGSSSGTDFTLTISRVEADDAGDYYCQQGREWPLSQ</sequence>
<dbReference type="Ensembl" id="ENSSPUT00000007570.1">
    <property type="protein sequence ID" value="ENSSPUP00000007103.1"/>
    <property type="gene ID" value="ENSSPUG00000005502.1"/>
</dbReference>
<dbReference type="Ensembl" id="ENSSPUT00000007574.1">
    <property type="protein sequence ID" value="ENSSPUP00000007107.1"/>
    <property type="gene ID" value="ENSSPUG00000005507.1"/>
</dbReference>
<dbReference type="SMART" id="SM00409">
    <property type="entry name" value="IG"/>
    <property type="match status" value="1"/>
</dbReference>
<dbReference type="PANTHER" id="PTHR23267">
    <property type="entry name" value="IMMUNOGLOBULIN LIGHT CHAIN"/>
    <property type="match status" value="1"/>
</dbReference>
<dbReference type="PROSITE" id="PS50835">
    <property type="entry name" value="IG_LIKE"/>
    <property type="match status" value="1"/>
</dbReference>
<dbReference type="AlphaFoldDB" id="A0A8D0L4J9"/>
<keyword evidence="3" id="KW-1280">Immunoglobulin</keyword>
<evidence type="ECO:0000313" key="5">
    <source>
        <dbReference type="Ensembl" id="ENSSPUP00000007107.1"/>
    </source>
</evidence>
<evidence type="ECO:0000259" key="4">
    <source>
        <dbReference type="PROSITE" id="PS50835"/>
    </source>
</evidence>
<dbReference type="FunFam" id="2.60.40.10:FF:000350">
    <property type="entry name" value="Immunoglobulin kappa chain variable 18-36"/>
    <property type="match status" value="1"/>
</dbReference>
<dbReference type="GO" id="GO:0019814">
    <property type="term" value="C:immunoglobulin complex"/>
    <property type="evidence" value="ECO:0007669"/>
    <property type="project" value="UniProtKB-KW"/>
</dbReference>
<dbReference type="SMART" id="SM00406">
    <property type="entry name" value="IGv"/>
    <property type="match status" value="1"/>
</dbReference>
<name>A0A8D0L4J9_SPHPU</name>
<dbReference type="Gene3D" id="2.60.40.10">
    <property type="entry name" value="Immunoglobulins"/>
    <property type="match status" value="1"/>
</dbReference>
<organism evidence="5 6">
    <name type="scientific">Sphenodon punctatus</name>
    <name type="common">Tuatara</name>
    <name type="synonym">Hatteria punctata</name>
    <dbReference type="NCBI Taxonomy" id="8508"/>
    <lineage>
        <taxon>Eukaryota</taxon>
        <taxon>Metazoa</taxon>
        <taxon>Chordata</taxon>
        <taxon>Craniata</taxon>
        <taxon>Vertebrata</taxon>
        <taxon>Euteleostomi</taxon>
        <taxon>Lepidosauria</taxon>
        <taxon>Sphenodontia</taxon>
        <taxon>Sphenodontidae</taxon>
        <taxon>Sphenodon</taxon>
    </lineage>
</organism>
<dbReference type="GeneTree" id="ENSGT00940000153770"/>
<dbReference type="GO" id="GO:0002250">
    <property type="term" value="P:adaptive immune response"/>
    <property type="evidence" value="ECO:0007669"/>
    <property type="project" value="UniProtKB-KW"/>
</dbReference>
<accession>A0A8D0L4J9</accession>
<evidence type="ECO:0000256" key="1">
    <source>
        <dbReference type="ARBA" id="ARBA00022859"/>
    </source>
</evidence>
<proteinExistence type="predicted"/>
<dbReference type="InterPro" id="IPR013783">
    <property type="entry name" value="Ig-like_fold"/>
</dbReference>
<dbReference type="InterPro" id="IPR036179">
    <property type="entry name" value="Ig-like_dom_sf"/>
</dbReference>
<keyword evidence="6" id="KW-1185">Reference proteome</keyword>
<dbReference type="GO" id="GO:0005886">
    <property type="term" value="C:plasma membrane"/>
    <property type="evidence" value="ECO:0007669"/>
    <property type="project" value="UniProtKB-ARBA"/>
</dbReference>
<dbReference type="InterPro" id="IPR050150">
    <property type="entry name" value="IgV_Light_Chain"/>
</dbReference>
<dbReference type="Pfam" id="PF07686">
    <property type="entry name" value="V-set"/>
    <property type="match status" value="1"/>
</dbReference>
<dbReference type="InterPro" id="IPR007110">
    <property type="entry name" value="Ig-like_dom"/>
</dbReference>
<dbReference type="InterPro" id="IPR003599">
    <property type="entry name" value="Ig_sub"/>
</dbReference>
<keyword evidence="2" id="KW-1064">Adaptive immunity</keyword>
<dbReference type="GO" id="GO:0005576">
    <property type="term" value="C:extracellular region"/>
    <property type="evidence" value="ECO:0007669"/>
    <property type="project" value="UniProtKB-ARBA"/>
</dbReference>
<dbReference type="InterPro" id="IPR013106">
    <property type="entry name" value="Ig_V-set"/>
</dbReference>
<reference evidence="5" key="1">
    <citation type="submission" date="2025-05" db="UniProtKB">
        <authorList>
            <consortium name="Ensembl"/>
        </authorList>
    </citation>
    <scope>IDENTIFICATION</scope>
</reference>
<feature type="domain" description="Ig-like" evidence="4">
    <location>
        <begin position="1"/>
        <end position="102"/>
    </location>
</feature>
<protein>
    <recommendedName>
        <fullName evidence="4">Ig-like domain-containing protein</fullName>
    </recommendedName>
</protein>